<sequence length="60" mass="6830">MKYKVLIPLTLDGKVWKKGEIVELDKNYPVGDLIKRKVIEAVKTSKKEADNNDKSGENKN</sequence>
<dbReference type="AlphaFoldDB" id="H2J4C2"/>
<reference evidence="2" key="2">
    <citation type="submission" date="2012-01" db="EMBL/GenBank/DDBJ databases">
        <title>Complete sequence of chromosome of Marinitoga piezophila KA3.</title>
        <authorList>
            <person name="Lucas S."/>
            <person name="Han J."/>
            <person name="Lapidus A."/>
            <person name="Cheng J.-F."/>
            <person name="Goodwin L."/>
            <person name="Pitluck S."/>
            <person name="Peters L."/>
            <person name="Mikhailova N."/>
            <person name="Teshima H."/>
            <person name="Detter J.C."/>
            <person name="Han C."/>
            <person name="Tapia R."/>
            <person name="Land M."/>
            <person name="Hauser L."/>
            <person name="Kyrpides N."/>
            <person name="Ivanova N."/>
            <person name="Pagani I."/>
            <person name="Jebbar M."/>
            <person name="Vannier P."/>
            <person name="Oger P."/>
            <person name="Cario A."/>
            <person name="Bartlett D."/>
            <person name="Noll K.M."/>
            <person name="Woyke T."/>
        </authorList>
    </citation>
    <scope>NUCLEOTIDE SEQUENCE [LARGE SCALE GENOMIC DNA]</scope>
    <source>
        <strain evidence="2">DSM 14283 / JCM 11233 / KA3</strain>
    </source>
</reference>
<name>H2J4C2_MARPK</name>
<protein>
    <submittedName>
        <fullName evidence="1">Uncharacterized protein</fullName>
    </submittedName>
</protein>
<dbReference type="STRING" id="443254.Marpi_0327"/>
<reference evidence="1 2" key="1">
    <citation type="journal article" date="2012" name="J. Bacteriol.">
        <title>Complete Genome Sequence of the Thermophilic, Piezophilic, Heterotrophic Bacterium Marinitoga piezophila KA3.</title>
        <authorList>
            <person name="Lucas S."/>
            <person name="Han J."/>
            <person name="Lapidus A."/>
            <person name="Cheng J.F."/>
            <person name="Goodwin L.A."/>
            <person name="Pitluck S."/>
            <person name="Peters L."/>
            <person name="Mikhailova N."/>
            <person name="Teshima H."/>
            <person name="Detter J.C."/>
            <person name="Han C."/>
            <person name="Tapia R."/>
            <person name="Land M."/>
            <person name="Hauser L."/>
            <person name="Kyrpides N.C."/>
            <person name="Ivanova N."/>
            <person name="Pagani I."/>
            <person name="Vannier P."/>
            <person name="Oger P."/>
            <person name="Bartlett D.H."/>
            <person name="Noll K.M."/>
            <person name="Woyke T."/>
            <person name="Jebbar M."/>
        </authorList>
    </citation>
    <scope>NUCLEOTIDE SEQUENCE [LARGE SCALE GENOMIC DNA]</scope>
    <source>
        <strain evidence="2">DSM 14283 / JCM 11233 / KA3</strain>
    </source>
</reference>
<evidence type="ECO:0000313" key="1">
    <source>
        <dbReference type="EMBL" id="AEX84777.1"/>
    </source>
</evidence>
<organism evidence="1 2">
    <name type="scientific">Marinitoga piezophila (strain DSM 14283 / JCM 11233 / KA3)</name>
    <dbReference type="NCBI Taxonomy" id="443254"/>
    <lineage>
        <taxon>Bacteria</taxon>
        <taxon>Thermotogati</taxon>
        <taxon>Thermotogota</taxon>
        <taxon>Thermotogae</taxon>
        <taxon>Petrotogales</taxon>
        <taxon>Petrotogaceae</taxon>
        <taxon>Marinitoga</taxon>
    </lineage>
</organism>
<dbReference type="Proteomes" id="UP000007161">
    <property type="component" value="Chromosome"/>
</dbReference>
<dbReference type="RefSeq" id="WP_014295849.1">
    <property type="nucleotide sequence ID" value="NC_016751.1"/>
</dbReference>
<keyword evidence="2" id="KW-1185">Reference proteome</keyword>
<dbReference type="KEGG" id="mpz:Marpi_0327"/>
<accession>H2J4C2</accession>
<dbReference type="HOGENOM" id="CLU_2936206_0_0_0"/>
<proteinExistence type="predicted"/>
<gene>
    <name evidence="1" type="ordered locus">Marpi_0327</name>
</gene>
<dbReference type="EMBL" id="CP003257">
    <property type="protein sequence ID" value="AEX84777.1"/>
    <property type="molecule type" value="Genomic_DNA"/>
</dbReference>
<dbReference type="OrthoDB" id="9938800at2"/>
<evidence type="ECO:0000313" key="2">
    <source>
        <dbReference type="Proteomes" id="UP000007161"/>
    </source>
</evidence>